<dbReference type="GO" id="GO:0007155">
    <property type="term" value="P:cell adhesion"/>
    <property type="evidence" value="ECO:0007669"/>
    <property type="project" value="InterPro"/>
</dbReference>
<dbReference type="PRINTS" id="PR00813">
    <property type="entry name" value="BCTERIALGSPG"/>
</dbReference>
<dbReference type="AlphaFoldDB" id="A0A1K1TU52"/>
<dbReference type="Pfam" id="PF00114">
    <property type="entry name" value="Pilin"/>
    <property type="match status" value="1"/>
</dbReference>
<evidence type="ECO:0000256" key="2">
    <source>
        <dbReference type="ARBA" id="ARBA00011156"/>
    </source>
</evidence>
<keyword evidence="5" id="KW-1133">Transmembrane helix</keyword>
<keyword evidence="4" id="KW-0281">Fimbrium</keyword>
<protein>
    <submittedName>
        <fullName evidence="6">Type IV pilus assembly protein PilA</fullName>
    </submittedName>
</protein>
<gene>
    <name evidence="6" type="ORF">SAMN02745752_00318</name>
</gene>
<dbReference type="Gene3D" id="3.30.700.10">
    <property type="entry name" value="Glycoprotein, Type 4 Pilin"/>
    <property type="match status" value="1"/>
</dbReference>
<sequence>MKSAQQGFTLIELLVVIAIIGILAAVAVPQYQNYVTRANANAAYAEASAVRTPIDALIFDNTATKAADIAAIATPIATLAITYTSDTNVVVASTKPVGGSTVTFTRGATGWTCAHTFADVTLQNCTYTAPGG</sequence>
<dbReference type="InterPro" id="IPR012902">
    <property type="entry name" value="N_methyl_site"/>
</dbReference>
<dbReference type="NCBIfam" id="TIGR02532">
    <property type="entry name" value="IV_pilin_GFxxxE"/>
    <property type="match status" value="1"/>
</dbReference>
<keyword evidence="7" id="KW-1185">Reference proteome</keyword>
<keyword evidence="5" id="KW-0472">Membrane</keyword>
<keyword evidence="5" id="KW-0812">Transmembrane</keyword>
<dbReference type="Proteomes" id="UP000182350">
    <property type="component" value="Unassembled WGS sequence"/>
</dbReference>
<dbReference type="GO" id="GO:0015627">
    <property type="term" value="C:type II protein secretion system complex"/>
    <property type="evidence" value="ECO:0007669"/>
    <property type="project" value="InterPro"/>
</dbReference>
<proteinExistence type="inferred from homology"/>
<dbReference type="InterPro" id="IPR045584">
    <property type="entry name" value="Pilin-like"/>
</dbReference>
<accession>A0A1K1TU52</accession>
<feature type="transmembrane region" description="Helical" evidence="5">
    <location>
        <begin position="7"/>
        <end position="28"/>
    </location>
</feature>
<dbReference type="PANTHER" id="PTHR30093:SF34">
    <property type="entry name" value="PREPILIN PEPTIDASE-DEPENDENT PROTEIN D"/>
    <property type="match status" value="1"/>
</dbReference>
<comment type="subunit">
    <text evidence="2">The pili are polar flexible filaments of about 5.4 nanometers diameter and 2.5 micrometers average length; they consist of only a single polypeptide chain arranged in a helical configuration of five subunits per turn in the assembled pilus.</text>
</comment>
<dbReference type="RefSeq" id="WP_072324552.1">
    <property type="nucleotide sequence ID" value="NZ_FPJW01000001.1"/>
</dbReference>
<evidence type="ECO:0000256" key="4">
    <source>
        <dbReference type="RuleBase" id="RU000389"/>
    </source>
</evidence>
<reference evidence="6 7" key="1">
    <citation type="submission" date="2016-11" db="EMBL/GenBank/DDBJ databases">
        <authorList>
            <person name="Jaros S."/>
            <person name="Januszkiewicz K."/>
            <person name="Wedrychowicz H."/>
        </authorList>
    </citation>
    <scope>NUCLEOTIDE SEQUENCE [LARGE SCALE GENOMIC DNA]</scope>
    <source>
        <strain evidence="6 7">DSM 21637</strain>
    </source>
</reference>
<dbReference type="InterPro" id="IPR001082">
    <property type="entry name" value="Pilin"/>
</dbReference>
<dbReference type="InterPro" id="IPR000983">
    <property type="entry name" value="Bac_GSPG_pilin"/>
</dbReference>
<dbReference type="PANTHER" id="PTHR30093">
    <property type="entry name" value="GENERAL SECRETION PATHWAY PROTEIN G"/>
    <property type="match status" value="1"/>
</dbReference>
<evidence type="ECO:0000313" key="6">
    <source>
        <dbReference type="EMBL" id="SFX04239.1"/>
    </source>
</evidence>
<dbReference type="GO" id="GO:0009289">
    <property type="term" value="C:pilus"/>
    <property type="evidence" value="ECO:0007669"/>
    <property type="project" value="InterPro"/>
</dbReference>
<evidence type="ECO:0000256" key="3">
    <source>
        <dbReference type="ARBA" id="ARBA00022481"/>
    </source>
</evidence>
<evidence type="ECO:0000256" key="5">
    <source>
        <dbReference type="SAM" id="Phobius"/>
    </source>
</evidence>
<dbReference type="SUPFAM" id="SSF54523">
    <property type="entry name" value="Pili subunits"/>
    <property type="match status" value="1"/>
</dbReference>
<dbReference type="STRING" id="1122209.SAMN02745752_00318"/>
<evidence type="ECO:0000313" key="7">
    <source>
        <dbReference type="Proteomes" id="UP000182350"/>
    </source>
</evidence>
<dbReference type="Pfam" id="PF07963">
    <property type="entry name" value="N_methyl"/>
    <property type="match status" value="1"/>
</dbReference>
<comment type="similarity">
    <text evidence="1 4">Belongs to the N-Me-Phe pilin family.</text>
</comment>
<keyword evidence="3" id="KW-0488">Methylation</keyword>
<name>A0A1K1TU52_9GAMM</name>
<dbReference type="GO" id="GO:0015628">
    <property type="term" value="P:protein secretion by the type II secretion system"/>
    <property type="evidence" value="ECO:0007669"/>
    <property type="project" value="InterPro"/>
</dbReference>
<evidence type="ECO:0000256" key="1">
    <source>
        <dbReference type="ARBA" id="ARBA00005233"/>
    </source>
</evidence>
<organism evidence="6 7">
    <name type="scientific">Marinospirillum alkaliphilum DSM 21637</name>
    <dbReference type="NCBI Taxonomy" id="1122209"/>
    <lineage>
        <taxon>Bacteria</taxon>
        <taxon>Pseudomonadati</taxon>
        <taxon>Pseudomonadota</taxon>
        <taxon>Gammaproteobacteria</taxon>
        <taxon>Oceanospirillales</taxon>
        <taxon>Oceanospirillaceae</taxon>
        <taxon>Marinospirillum</taxon>
    </lineage>
</organism>
<dbReference type="PROSITE" id="PS00409">
    <property type="entry name" value="PROKAR_NTER_METHYL"/>
    <property type="match status" value="1"/>
</dbReference>
<dbReference type="EMBL" id="FPJW01000001">
    <property type="protein sequence ID" value="SFX04239.1"/>
    <property type="molecule type" value="Genomic_DNA"/>
</dbReference>